<feature type="region of interest" description="Disordered" evidence="1">
    <location>
        <begin position="85"/>
        <end position="106"/>
    </location>
</feature>
<gene>
    <name evidence="2" type="ORF">B296_00008090</name>
</gene>
<name>A0A427AJR9_ENSVE</name>
<evidence type="ECO:0000256" key="1">
    <source>
        <dbReference type="SAM" id="MobiDB-lite"/>
    </source>
</evidence>
<accession>A0A427AJR9</accession>
<dbReference type="EMBL" id="AMZH03002186">
    <property type="protein sequence ID" value="RRT76464.1"/>
    <property type="molecule type" value="Genomic_DNA"/>
</dbReference>
<dbReference type="AlphaFoldDB" id="A0A427AJR9"/>
<sequence length="106" mass="11153">MARAAVVAREGACLLLERESYLRSRGSKGCSRLKERAAVAVVTDEGCDLGEEEGLANDSSRCVKDGRRRGATVAVAMTRVVARAAGSGQRGNSCCGNDKGYSEGRQ</sequence>
<comment type="caution">
    <text evidence="2">The sequence shown here is derived from an EMBL/GenBank/DDBJ whole genome shotgun (WGS) entry which is preliminary data.</text>
</comment>
<evidence type="ECO:0000313" key="3">
    <source>
        <dbReference type="Proteomes" id="UP000287651"/>
    </source>
</evidence>
<proteinExistence type="predicted"/>
<dbReference type="Proteomes" id="UP000287651">
    <property type="component" value="Unassembled WGS sequence"/>
</dbReference>
<reference evidence="2 3" key="1">
    <citation type="journal article" date="2014" name="Agronomy (Basel)">
        <title>A Draft Genome Sequence for Ensete ventricosum, the Drought-Tolerant Tree Against Hunger.</title>
        <authorList>
            <person name="Harrison J."/>
            <person name="Moore K.A."/>
            <person name="Paszkiewicz K."/>
            <person name="Jones T."/>
            <person name="Grant M."/>
            <person name="Ambacheew D."/>
            <person name="Muzemil S."/>
            <person name="Studholme D.J."/>
        </authorList>
    </citation>
    <scope>NUCLEOTIDE SEQUENCE [LARGE SCALE GENOMIC DNA]</scope>
</reference>
<evidence type="ECO:0000313" key="2">
    <source>
        <dbReference type="EMBL" id="RRT76464.1"/>
    </source>
</evidence>
<protein>
    <submittedName>
        <fullName evidence="2">Uncharacterized protein</fullName>
    </submittedName>
</protein>
<organism evidence="2 3">
    <name type="scientific">Ensete ventricosum</name>
    <name type="common">Abyssinian banana</name>
    <name type="synonym">Musa ensete</name>
    <dbReference type="NCBI Taxonomy" id="4639"/>
    <lineage>
        <taxon>Eukaryota</taxon>
        <taxon>Viridiplantae</taxon>
        <taxon>Streptophyta</taxon>
        <taxon>Embryophyta</taxon>
        <taxon>Tracheophyta</taxon>
        <taxon>Spermatophyta</taxon>
        <taxon>Magnoliopsida</taxon>
        <taxon>Liliopsida</taxon>
        <taxon>Zingiberales</taxon>
        <taxon>Musaceae</taxon>
        <taxon>Ensete</taxon>
    </lineage>
</organism>